<gene>
    <name evidence="2" type="ORF">DGAL_LOCUS15238</name>
</gene>
<dbReference type="OrthoDB" id="6331233at2759"/>
<comment type="caution">
    <text evidence="2">The sequence shown here is derived from an EMBL/GenBank/DDBJ whole genome shotgun (WGS) entry which is preliminary data.</text>
</comment>
<sequence length="166" mass="17829">MSRFLFAAVIVALCSIAKGDILCYSCVYQGGAADDSCVKNPAAVTTSTPIVKCTEKKKYCTIRRLEVASDPGTITSFLRGCEEEPLENGEHPGEDIVVWAQSCDFADLCNVGDGLTEITPESMASGGDNSNVIIVRASASSLTIEKIPLVITVLLVALFRHHLYRL</sequence>
<dbReference type="EMBL" id="CAKKLH010000314">
    <property type="protein sequence ID" value="CAH0111590.1"/>
    <property type="molecule type" value="Genomic_DNA"/>
</dbReference>
<keyword evidence="3" id="KW-1185">Reference proteome</keyword>
<proteinExistence type="predicted"/>
<feature type="signal peptide" evidence="1">
    <location>
        <begin position="1"/>
        <end position="19"/>
    </location>
</feature>
<keyword evidence="1" id="KW-0732">Signal</keyword>
<accession>A0A8J2RYA0</accession>
<protein>
    <recommendedName>
        <fullName evidence="4">Protein sleepless</fullName>
    </recommendedName>
</protein>
<evidence type="ECO:0000313" key="2">
    <source>
        <dbReference type="EMBL" id="CAH0111590.1"/>
    </source>
</evidence>
<organism evidence="2 3">
    <name type="scientific">Daphnia galeata</name>
    <dbReference type="NCBI Taxonomy" id="27404"/>
    <lineage>
        <taxon>Eukaryota</taxon>
        <taxon>Metazoa</taxon>
        <taxon>Ecdysozoa</taxon>
        <taxon>Arthropoda</taxon>
        <taxon>Crustacea</taxon>
        <taxon>Branchiopoda</taxon>
        <taxon>Diplostraca</taxon>
        <taxon>Cladocera</taxon>
        <taxon>Anomopoda</taxon>
        <taxon>Daphniidae</taxon>
        <taxon>Daphnia</taxon>
    </lineage>
</organism>
<feature type="chain" id="PRO_5035324448" description="Protein sleepless" evidence="1">
    <location>
        <begin position="20"/>
        <end position="166"/>
    </location>
</feature>
<name>A0A8J2RYA0_9CRUS</name>
<dbReference type="Proteomes" id="UP000789390">
    <property type="component" value="Unassembled WGS sequence"/>
</dbReference>
<reference evidence="2" key="1">
    <citation type="submission" date="2021-11" db="EMBL/GenBank/DDBJ databases">
        <authorList>
            <person name="Schell T."/>
        </authorList>
    </citation>
    <scope>NUCLEOTIDE SEQUENCE</scope>
    <source>
        <strain evidence="2">M5</strain>
    </source>
</reference>
<evidence type="ECO:0008006" key="4">
    <source>
        <dbReference type="Google" id="ProtNLM"/>
    </source>
</evidence>
<evidence type="ECO:0000313" key="3">
    <source>
        <dbReference type="Proteomes" id="UP000789390"/>
    </source>
</evidence>
<evidence type="ECO:0000256" key="1">
    <source>
        <dbReference type="SAM" id="SignalP"/>
    </source>
</evidence>
<dbReference type="AlphaFoldDB" id="A0A8J2RYA0"/>